<evidence type="ECO:0000256" key="1">
    <source>
        <dbReference type="SAM" id="MobiDB-lite"/>
    </source>
</evidence>
<evidence type="ECO:0000313" key="2">
    <source>
        <dbReference type="EMBL" id="MPC50355.1"/>
    </source>
</evidence>
<name>A0A5B7FYE5_PORTR</name>
<feature type="compositionally biased region" description="Polar residues" evidence="1">
    <location>
        <begin position="55"/>
        <end position="65"/>
    </location>
</feature>
<evidence type="ECO:0000313" key="3">
    <source>
        <dbReference type="Proteomes" id="UP000324222"/>
    </source>
</evidence>
<keyword evidence="3" id="KW-1185">Reference proteome</keyword>
<dbReference type="AlphaFoldDB" id="A0A5B7FYE5"/>
<feature type="compositionally biased region" description="Basic and acidic residues" evidence="1">
    <location>
        <begin position="67"/>
        <end position="82"/>
    </location>
</feature>
<proteinExistence type="predicted"/>
<gene>
    <name evidence="2" type="ORF">E2C01_044183</name>
</gene>
<comment type="caution">
    <text evidence="2">The sequence shown here is derived from an EMBL/GenBank/DDBJ whole genome shotgun (WGS) entry which is preliminary data.</text>
</comment>
<reference evidence="2 3" key="1">
    <citation type="submission" date="2019-05" db="EMBL/GenBank/DDBJ databases">
        <title>Another draft genome of Portunus trituberculatus and its Hox gene families provides insights of decapod evolution.</title>
        <authorList>
            <person name="Jeong J.-H."/>
            <person name="Song I."/>
            <person name="Kim S."/>
            <person name="Choi T."/>
            <person name="Kim D."/>
            <person name="Ryu S."/>
            <person name="Kim W."/>
        </authorList>
    </citation>
    <scope>NUCLEOTIDE SEQUENCE [LARGE SCALE GENOMIC DNA]</scope>
    <source>
        <tissue evidence="2">Muscle</tissue>
    </source>
</reference>
<protein>
    <submittedName>
        <fullName evidence="2">Uncharacterized protein</fullName>
    </submittedName>
</protein>
<accession>A0A5B7FYE5</accession>
<dbReference type="EMBL" id="VSRR010009453">
    <property type="protein sequence ID" value="MPC50355.1"/>
    <property type="molecule type" value="Genomic_DNA"/>
</dbReference>
<dbReference type="Proteomes" id="UP000324222">
    <property type="component" value="Unassembled WGS sequence"/>
</dbReference>
<sequence>MPTCTLSPFVNVDLYHLVHCSAGPRVSVRNRALPEDRTNRSSLPAAVGSAMKAATPQSCSGSPQASEWRDLSLQMKEETRFA</sequence>
<feature type="region of interest" description="Disordered" evidence="1">
    <location>
        <begin position="31"/>
        <end position="82"/>
    </location>
</feature>
<organism evidence="2 3">
    <name type="scientific">Portunus trituberculatus</name>
    <name type="common">Swimming crab</name>
    <name type="synonym">Neptunus trituberculatus</name>
    <dbReference type="NCBI Taxonomy" id="210409"/>
    <lineage>
        <taxon>Eukaryota</taxon>
        <taxon>Metazoa</taxon>
        <taxon>Ecdysozoa</taxon>
        <taxon>Arthropoda</taxon>
        <taxon>Crustacea</taxon>
        <taxon>Multicrustacea</taxon>
        <taxon>Malacostraca</taxon>
        <taxon>Eumalacostraca</taxon>
        <taxon>Eucarida</taxon>
        <taxon>Decapoda</taxon>
        <taxon>Pleocyemata</taxon>
        <taxon>Brachyura</taxon>
        <taxon>Eubrachyura</taxon>
        <taxon>Portunoidea</taxon>
        <taxon>Portunidae</taxon>
        <taxon>Portuninae</taxon>
        <taxon>Portunus</taxon>
    </lineage>
</organism>